<proteinExistence type="predicted"/>
<evidence type="ECO:0000256" key="1">
    <source>
        <dbReference type="SAM" id="MobiDB-lite"/>
    </source>
</evidence>
<protein>
    <submittedName>
        <fullName evidence="2">Uncharacterized protein</fullName>
    </submittedName>
</protein>
<reference evidence="2" key="1">
    <citation type="journal article" date="2015" name="Nature">
        <title>Complex archaea that bridge the gap between prokaryotes and eukaryotes.</title>
        <authorList>
            <person name="Spang A."/>
            <person name="Saw J.H."/>
            <person name="Jorgensen S.L."/>
            <person name="Zaremba-Niedzwiedzka K."/>
            <person name="Martijn J."/>
            <person name="Lind A.E."/>
            <person name="van Eijk R."/>
            <person name="Schleper C."/>
            <person name="Guy L."/>
            <person name="Ettema T.J."/>
        </authorList>
    </citation>
    <scope>NUCLEOTIDE SEQUENCE</scope>
</reference>
<accession>A0A0F9A552</accession>
<name>A0A0F9A552_9ZZZZ</name>
<dbReference type="EMBL" id="LAZR01056659">
    <property type="protein sequence ID" value="KKK73714.1"/>
    <property type="molecule type" value="Genomic_DNA"/>
</dbReference>
<sequence>TVLAQRFSTGSSNILVNASSIENYNNTYTNNGSMFVQNMYPNDFYNDTGADWQMDNATSLTNNVSRGPAIAHIGPALLIEAGGAVDFAENNYYSNVTVLKNINTTLINRYDSIGANMLLNYSITVRFHYNYTNFGLYASVANFTMNSTTYQLLSTGGHAEFNETMRFDSANSTNFLTYFNVSWGKLLVKEMNITIQFDAMRSNGYTRNISQTITIDYSNLGLTTHQKENGVWKLGFKIQTRNTSATDIRLGRENLWNGLNNWRFFGMIGIQYTNAAGTATNVTSTILASNISVSITRDGYATYYNIGDVITGLGGTEFLGFYLTFYVAGNPSYFMIDDLILLNDNAYEAPADGPGGGGGVNDPDPTPTPTTPTLNTTQITVIAVVGVL</sequence>
<feature type="non-terminal residue" evidence="2">
    <location>
        <position position="388"/>
    </location>
</feature>
<comment type="caution">
    <text evidence="2">The sequence shown here is derived from an EMBL/GenBank/DDBJ whole genome shotgun (WGS) entry which is preliminary data.</text>
</comment>
<feature type="region of interest" description="Disordered" evidence="1">
    <location>
        <begin position="352"/>
        <end position="374"/>
    </location>
</feature>
<gene>
    <name evidence="2" type="ORF">LCGC14_2891070</name>
</gene>
<organism evidence="2">
    <name type="scientific">marine sediment metagenome</name>
    <dbReference type="NCBI Taxonomy" id="412755"/>
    <lineage>
        <taxon>unclassified sequences</taxon>
        <taxon>metagenomes</taxon>
        <taxon>ecological metagenomes</taxon>
    </lineage>
</organism>
<feature type="non-terminal residue" evidence="2">
    <location>
        <position position="1"/>
    </location>
</feature>
<evidence type="ECO:0000313" key="2">
    <source>
        <dbReference type="EMBL" id="KKK73714.1"/>
    </source>
</evidence>
<dbReference type="AlphaFoldDB" id="A0A0F9A552"/>